<dbReference type="InterPro" id="IPR051221">
    <property type="entry name" value="LDLR-related"/>
</dbReference>
<dbReference type="InterPro" id="IPR036055">
    <property type="entry name" value="LDL_receptor-like_sf"/>
</dbReference>
<dbReference type="Proteomes" id="UP000507470">
    <property type="component" value="Unassembled WGS sequence"/>
</dbReference>
<feature type="disulfide bond" evidence="9">
    <location>
        <begin position="99"/>
        <end position="114"/>
    </location>
</feature>
<keyword evidence="4" id="KW-1133">Transmembrane helix</keyword>
<dbReference type="CDD" id="cd00112">
    <property type="entry name" value="LDLa"/>
    <property type="match status" value="2"/>
</dbReference>
<comment type="subcellular location">
    <subcellularLocation>
        <location evidence="1">Membrane</location>
        <topology evidence="1">Single-pass membrane protein</topology>
    </subcellularLocation>
</comment>
<dbReference type="GO" id="GO:0043235">
    <property type="term" value="C:receptor complex"/>
    <property type="evidence" value="ECO:0007669"/>
    <property type="project" value="TreeGrafter"/>
</dbReference>
<dbReference type="EMBL" id="CACVKT020000281">
    <property type="protein sequence ID" value="CAC5357992.1"/>
    <property type="molecule type" value="Genomic_DNA"/>
</dbReference>
<evidence type="ECO:0000256" key="1">
    <source>
        <dbReference type="ARBA" id="ARBA00004167"/>
    </source>
</evidence>
<evidence type="ECO:0000256" key="3">
    <source>
        <dbReference type="ARBA" id="ARBA00022737"/>
    </source>
</evidence>
<dbReference type="PANTHER" id="PTHR22722:SF5">
    <property type="entry name" value="LOW-DENSITY LIPOPROTEIN RECEPTOR-RELATED PROTEIN 1B"/>
    <property type="match status" value="1"/>
</dbReference>
<dbReference type="Pfam" id="PF00057">
    <property type="entry name" value="Ldl_recept_a"/>
    <property type="match status" value="2"/>
</dbReference>
<evidence type="ECO:0000256" key="10">
    <source>
        <dbReference type="SAM" id="SignalP"/>
    </source>
</evidence>
<keyword evidence="6 9" id="KW-1015">Disulfide bond</keyword>
<comment type="caution">
    <text evidence="9">Lacks conserved residue(s) required for the propagation of feature annotation.</text>
</comment>
<dbReference type="Gene3D" id="4.10.400.10">
    <property type="entry name" value="Low-density Lipoprotein Receptor"/>
    <property type="match status" value="2"/>
</dbReference>
<evidence type="ECO:0000313" key="11">
    <source>
        <dbReference type="EMBL" id="CAC5357992.1"/>
    </source>
</evidence>
<evidence type="ECO:0000256" key="5">
    <source>
        <dbReference type="ARBA" id="ARBA00023136"/>
    </source>
</evidence>
<dbReference type="GO" id="GO:0005886">
    <property type="term" value="C:plasma membrane"/>
    <property type="evidence" value="ECO:0007669"/>
    <property type="project" value="TreeGrafter"/>
</dbReference>
<dbReference type="InterPro" id="IPR002172">
    <property type="entry name" value="LDrepeatLR_classA_rpt"/>
</dbReference>
<dbReference type="InterPro" id="IPR023415">
    <property type="entry name" value="LDLR_class-A_CS"/>
</dbReference>
<evidence type="ECO:0000256" key="8">
    <source>
        <dbReference type="ARBA" id="ARBA00023180"/>
    </source>
</evidence>
<keyword evidence="8" id="KW-0325">Glycoprotein</keyword>
<protein>
    <submittedName>
        <fullName evidence="11">LRP5_6</fullName>
    </submittedName>
</protein>
<dbReference type="PROSITE" id="PS50068">
    <property type="entry name" value="LDLRA_2"/>
    <property type="match status" value="2"/>
</dbReference>
<dbReference type="PANTHER" id="PTHR22722">
    <property type="entry name" value="LOW-DENSITY LIPOPROTEIN RECEPTOR-RELATED PROTEIN 2-RELATED"/>
    <property type="match status" value="1"/>
</dbReference>
<proteinExistence type="predicted"/>
<evidence type="ECO:0000256" key="7">
    <source>
        <dbReference type="ARBA" id="ARBA00023170"/>
    </source>
</evidence>
<evidence type="ECO:0000256" key="2">
    <source>
        <dbReference type="ARBA" id="ARBA00022692"/>
    </source>
</evidence>
<reference evidence="11 12" key="1">
    <citation type="submission" date="2020-06" db="EMBL/GenBank/DDBJ databases">
        <authorList>
            <person name="Li R."/>
            <person name="Bekaert M."/>
        </authorList>
    </citation>
    <scope>NUCLEOTIDE SEQUENCE [LARGE SCALE GENOMIC DNA]</scope>
    <source>
        <strain evidence="12">wild</strain>
    </source>
</reference>
<feature type="disulfide bond" evidence="9">
    <location>
        <begin position="80"/>
        <end position="92"/>
    </location>
</feature>
<keyword evidence="5" id="KW-0472">Membrane</keyword>
<dbReference type="AlphaFoldDB" id="A0A6J7ZYV5"/>
<feature type="disulfide bond" evidence="9">
    <location>
        <begin position="87"/>
        <end position="105"/>
    </location>
</feature>
<evidence type="ECO:0000313" key="12">
    <source>
        <dbReference type="Proteomes" id="UP000507470"/>
    </source>
</evidence>
<dbReference type="PRINTS" id="PR00261">
    <property type="entry name" value="LDLRECEPTOR"/>
</dbReference>
<keyword evidence="3" id="KW-0677">Repeat</keyword>
<feature type="signal peptide" evidence="10">
    <location>
        <begin position="1"/>
        <end position="21"/>
    </location>
</feature>
<dbReference type="PROSITE" id="PS01209">
    <property type="entry name" value="LDLRA_1"/>
    <property type="match status" value="1"/>
</dbReference>
<accession>A0A6J7ZYV5</accession>
<evidence type="ECO:0000256" key="9">
    <source>
        <dbReference type="PROSITE-ProRule" id="PRU00124"/>
    </source>
</evidence>
<name>A0A6J7ZYV5_MYTCO</name>
<dbReference type="GO" id="GO:0005041">
    <property type="term" value="F:low-density lipoprotein particle receptor activity"/>
    <property type="evidence" value="ECO:0007669"/>
    <property type="project" value="TreeGrafter"/>
</dbReference>
<keyword evidence="2" id="KW-0812">Transmembrane</keyword>
<keyword evidence="10" id="KW-0732">Signal</keyword>
<keyword evidence="7" id="KW-0675">Receptor</keyword>
<feature type="chain" id="PRO_5026749489" evidence="10">
    <location>
        <begin position="22"/>
        <end position="226"/>
    </location>
</feature>
<dbReference type="SMART" id="SM00192">
    <property type="entry name" value="LDLa"/>
    <property type="match status" value="2"/>
</dbReference>
<dbReference type="SUPFAM" id="SSF57424">
    <property type="entry name" value="LDL receptor-like module"/>
    <property type="match status" value="2"/>
</dbReference>
<dbReference type="OrthoDB" id="6038837at2759"/>
<evidence type="ECO:0000256" key="6">
    <source>
        <dbReference type="ARBA" id="ARBA00023157"/>
    </source>
</evidence>
<organism evidence="11 12">
    <name type="scientific">Mytilus coruscus</name>
    <name type="common">Sea mussel</name>
    <dbReference type="NCBI Taxonomy" id="42192"/>
    <lineage>
        <taxon>Eukaryota</taxon>
        <taxon>Metazoa</taxon>
        <taxon>Spiralia</taxon>
        <taxon>Lophotrochozoa</taxon>
        <taxon>Mollusca</taxon>
        <taxon>Bivalvia</taxon>
        <taxon>Autobranchia</taxon>
        <taxon>Pteriomorphia</taxon>
        <taxon>Mytilida</taxon>
        <taxon>Mytiloidea</taxon>
        <taxon>Mytilidae</taxon>
        <taxon>Mytilinae</taxon>
        <taxon>Mytilus</taxon>
    </lineage>
</organism>
<sequence length="226" mass="25166">MNTISTTVRIIFLIFFITKCAEETTASSLPTGTTGQPCNTSHQFQCVDDGSCIDIALRCNDDRECIDLSDEIDCNSILFCPEGLYLCNNGQCVTSGARCNGPIECIDGSDESSCVKDTTESDTTLMSTGLNMSSSTTLRAWFNELSIRNRKENKMSNWDLEIHAEASEGEKMDETVIAKPDEGVELEDLKKDKAKAKSAFTKARHKHDKLLHILDFPDRKEVKEFQ</sequence>
<feature type="disulfide bond" evidence="9">
    <location>
        <begin position="59"/>
        <end position="74"/>
    </location>
</feature>
<keyword evidence="12" id="KW-1185">Reference proteome</keyword>
<evidence type="ECO:0000256" key="4">
    <source>
        <dbReference type="ARBA" id="ARBA00022989"/>
    </source>
</evidence>
<gene>
    <name evidence="11" type="ORF">MCOR_1430</name>
</gene>